<evidence type="ECO:0000313" key="2">
    <source>
        <dbReference type="Proteomes" id="UP000664534"/>
    </source>
</evidence>
<accession>A0A8H3IL72</accession>
<evidence type="ECO:0000313" key="1">
    <source>
        <dbReference type="EMBL" id="CAF9923033.1"/>
    </source>
</evidence>
<keyword evidence="2" id="KW-1185">Reference proteome</keyword>
<protein>
    <submittedName>
        <fullName evidence="1">Uncharacterized protein</fullName>
    </submittedName>
</protein>
<sequence length="193" mass="22268">MSPSSTETPRLLQVVRIPCDKHSPDFPLGLTSLPLLEVGTVKTKNVFSRTEKRLNYIPDVGFYIGNNNTTFSCHHRSLVVIPAIRDSAIHDSDYDKTLMAHYLMYLCLDEESCLPHNKNLKKLTGFSSEKVYGDVFIFKMQPNGFNETGREKYIHMDELFVESVEHRATAWRYLRRLLRYAGEKDESSSEEED</sequence>
<comment type="caution">
    <text evidence="1">The sequence shown here is derived from an EMBL/GenBank/DDBJ whole genome shotgun (WGS) entry which is preliminary data.</text>
</comment>
<name>A0A8H3IL72_9LECA</name>
<gene>
    <name evidence="1" type="ORF">IMSHALPRED_005834</name>
</gene>
<proteinExistence type="predicted"/>
<organism evidence="1 2">
    <name type="scientific">Imshaugia aleurites</name>
    <dbReference type="NCBI Taxonomy" id="172621"/>
    <lineage>
        <taxon>Eukaryota</taxon>
        <taxon>Fungi</taxon>
        <taxon>Dikarya</taxon>
        <taxon>Ascomycota</taxon>
        <taxon>Pezizomycotina</taxon>
        <taxon>Lecanoromycetes</taxon>
        <taxon>OSLEUM clade</taxon>
        <taxon>Lecanoromycetidae</taxon>
        <taxon>Lecanorales</taxon>
        <taxon>Lecanorineae</taxon>
        <taxon>Parmeliaceae</taxon>
        <taxon>Imshaugia</taxon>
    </lineage>
</organism>
<dbReference type="EMBL" id="CAJPDT010000032">
    <property type="protein sequence ID" value="CAF9923033.1"/>
    <property type="molecule type" value="Genomic_DNA"/>
</dbReference>
<dbReference type="Proteomes" id="UP000664534">
    <property type="component" value="Unassembled WGS sequence"/>
</dbReference>
<dbReference type="AlphaFoldDB" id="A0A8H3IL72"/>
<reference evidence="1" key="1">
    <citation type="submission" date="2021-03" db="EMBL/GenBank/DDBJ databases">
        <authorList>
            <person name="Tagirdzhanova G."/>
        </authorList>
    </citation>
    <scope>NUCLEOTIDE SEQUENCE</scope>
</reference>